<protein>
    <submittedName>
        <fullName evidence="1">Uncharacterized protein</fullName>
    </submittedName>
</protein>
<name>A0A2S6FUI4_9CLOT</name>
<dbReference type="EMBL" id="PTIS01000024">
    <property type="protein sequence ID" value="PPK44164.1"/>
    <property type="molecule type" value="Genomic_DNA"/>
</dbReference>
<accession>A0A2S6FUI4</accession>
<evidence type="ECO:0000313" key="2">
    <source>
        <dbReference type="Proteomes" id="UP000239863"/>
    </source>
</evidence>
<evidence type="ECO:0000313" key="1">
    <source>
        <dbReference type="EMBL" id="PPK44164.1"/>
    </source>
</evidence>
<reference evidence="1 2" key="1">
    <citation type="submission" date="2018-02" db="EMBL/GenBank/DDBJ databases">
        <title>Genomic Encyclopedia of Archaeal and Bacterial Type Strains, Phase II (KMG-II): from individual species to whole genera.</title>
        <authorList>
            <person name="Goeker M."/>
        </authorList>
    </citation>
    <scope>NUCLEOTIDE SEQUENCE [LARGE SCALE GENOMIC DNA]</scope>
    <source>
        <strain evidence="1 2">DSM 15099</strain>
    </source>
</reference>
<dbReference type="OrthoDB" id="9906370at2"/>
<dbReference type="RefSeq" id="WP_104410763.1">
    <property type="nucleotide sequence ID" value="NZ_PTIS01000024.1"/>
</dbReference>
<dbReference type="Proteomes" id="UP000239863">
    <property type="component" value="Unassembled WGS sequence"/>
</dbReference>
<proteinExistence type="predicted"/>
<dbReference type="AlphaFoldDB" id="A0A2S6FUI4"/>
<comment type="caution">
    <text evidence="1">The sequence shown here is derived from an EMBL/GenBank/DDBJ whole genome shotgun (WGS) entry which is preliminary data.</text>
</comment>
<organism evidence="1 2">
    <name type="scientific">Clostridium algidicarnis DSM 15099</name>
    <dbReference type="NCBI Taxonomy" id="1121295"/>
    <lineage>
        <taxon>Bacteria</taxon>
        <taxon>Bacillati</taxon>
        <taxon>Bacillota</taxon>
        <taxon>Clostridia</taxon>
        <taxon>Eubacteriales</taxon>
        <taxon>Clostridiaceae</taxon>
        <taxon>Clostridium</taxon>
    </lineage>
</organism>
<sequence>MQKQAVQKATNNGDYIDIKFSSKAAIGFNVTKGIAPSIINGSSDISTQVIVKPRNSTSEYYRYPDGTIAYPYSLPVEEY</sequence>
<gene>
    <name evidence="1" type="ORF">BD821_12431</name>
</gene>